<evidence type="ECO:0000256" key="5">
    <source>
        <dbReference type="ARBA" id="ARBA00022692"/>
    </source>
</evidence>
<feature type="domain" description="Wall-associated receptor kinase C-terminal" evidence="20">
    <location>
        <begin position="172"/>
        <end position="254"/>
    </location>
</feature>
<evidence type="ECO:0000256" key="16">
    <source>
        <dbReference type="ARBA" id="ARBA00048679"/>
    </source>
</evidence>
<evidence type="ECO:0000313" key="21">
    <source>
        <dbReference type="EMBL" id="KAH7571080.1"/>
    </source>
</evidence>
<evidence type="ECO:0000256" key="14">
    <source>
        <dbReference type="ARBA" id="ARBA00024209"/>
    </source>
</evidence>
<reference evidence="21 22" key="1">
    <citation type="submission" date="2021-02" db="EMBL/GenBank/DDBJ databases">
        <title>Plant Genome Project.</title>
        <authorList>
            <person name="Zhang R.-G."/>
        </authorList>
    </citation>
    <scope>NUCLEOTIDE SEQUENCE [LARGE SCALE GENOMIC DNA]</scope>
    <source>
        <tissue evidence="21">Leaves</tissue>
    </source>
</reference>
<comment type="caution">
    <text evidence="21">The sequence shown here is derived from an EMBL/GenBank/DDBJ whole genome shotgun (WGS) entry which is preliminary data.</text>
</comment>
<dbReference type="EMBL" id="JAFEMO010000005">
    <property type="protein sequence ID" value="KAH7571080.1"/>
    <property type="molecule type" value="Genomic_DNA"/>
</dbReference>
<dbReference type="Proteomes" id="UP000827721">
    <property type="component" value="Unassembled WGS sequence"/>
</dbReference>
<comment type="catalytic activity">
    <reaction evidence="16">
        <text>L-seryl-[protein] + ATP = O-phospho-L-seryl-[protein] + ADP + H(+)</text>
        <dbReference type="Rhea" id="RHEA:17989"/>
        <dbReference type="Rhea" id="RHEA-COMP:9863"/>
        <dbReference type="Rhea" id="RHEA-COMP:11604"/>
        <dbReference type="ChEBI" id="CHEBI:15378"/>
        <dbReference type="ChEBI" id="CHEBI:29999"/>
        <dbReference type="ChEBI" id="CHEBI:30616"/>
        <dbReference type="ChEBI" id="CHEBI:83421"/>
        <dbReference type="ChEBI" id="CHEBI:456216"/>
        <dbReference type="EC" id="2.7.11.1"/>
    </reaction>
</comment>
<keyword evidence="6" id="KW-0479">Metal-binding</keyword>
<evidence type="ECO:0000256" key="13">
    <source>
        <dbReference type="ARBA" id="ARBA00023180"/>
    </source>
</evidence>
<dbReference type="InterPro" id="IPR032872">
    <property type="entry name" value="WAK_assoc_C"/>
</dbReference>
<dbReference type="PANTHER" id="PTHR46279:SF10">
    <property type="entry name" value="RING-TYPE E3 UBIQUITIN TRANSFERASE"/>
    <property type="match status" value="1"/>
</dbReference>
<dbReference type="PANTHER" id="PTHR46279">
    <property type="entry name" value="RING/U-BOX SUPERFAMILY PROTEIN"/>
    <property type="match status" value="1"/>
</dbReference>
<keyword evidence="10" id="KW-0862">Zinc</keyword>
<keyword evidence="4" id="KW-0808">Transferase</keyword>
<evidence type="ECO:0000256" key="8">
    <source>
        <dbReference type="ARBA" id="ARBA00022771"/>
    </source>
</evidence>
<evidence type="ECO:0000256" key="4">
    <source>
        <dbReference type="ARBA" id="ARBA00022679"/>
    </source>
</evidence>
<comment type="subcellular location">
    <subcellularLocation>
        <location evidence="2">Membrane</location>
        <topology evidence="2">Single-pass membrane protein</topology>
    </subcellularLocation>
</comment>
<evidence type="ECO:0000256" key="17">
    <source>
        <dbReference type="SAM" id="MobiDB-lite"/>
    </source>
</evidence>
<keyword evidence="9" id="KW-0833">Ubl conjugation pathway</keyword>
<feature type="region of interest" description="Disordered" evidence="17">
    <location>
        <begin position="303"/>
        <end position="329"/>
    </location>
</feature>
<comment type="similarity">
    <text evidence="14">Belongs to the RING-type zinc finger family. ATL subfamily.</text>
</comment>
<proteinExistence type="inferred from homology"/>
<comment type="catalytic activity">
    <reaction evidence="1">
        <text>S-ubiquitinyl-[E2 ubiquitin-conjugating enzyme]-L-cysteine + [acceptor protein]-L-lysine = [E2 ubiquitin-conjugating enzyme]-L-cysteine + N(6)-ubiquitinyl-[acceptor protein]-L-lysine.</text>
        <dbReference type="EC" id="2.3.2.27"/>
    </reaction>
</comment>
<evidence type="ECO:0000256" key="1">
    <source>
        <dbReference type="ARBA" id="ARBA00000900"/>
    </source>
</evidence>
<evidence type="ECO:0000256" key="12">
    <source>
        <dbReference type="ARBA" id="ARBA00023136"/>
    </source>
</evidence>
<feature type="compositionally biased region" description="Basic and acidic residues" evidence="17">
    <location>
        <begin position="304"/>
        <end position="329"/>
    </location>
</feature>
<feature type="domain" description="Wall-associated receptor kinase galacturonan-binding" evidence="19">
    <location>
        <begin position="362"/>
        <end position="430"/>
    </location>
</feature>
<dbReference type="Pfam" id="PF13947">
    <property type="entry name" value="GUB_WAK_bind"/>
    <property type="match status" value="2"/>
</dbReference>
<evidence type="ECO:0000313" key="22">
    <source>
        <dbReference type="Proteomes" id="UP000827721"/>
    </source>
</evidence>
<protein>
    <recommendedName>
        <fullName evidence="23">Wall-associated receptor kinase galacturonan-binding domain-containing protein</fullName>
    </recommendedName>
</protein>
<evidence type="ECO:0000256" key="11">
    <source>
        <dbReference type="ARBA" id="ARBA00022989"/>
    </source>
</evidence>
<organism evidence="21 22">
    <name type="scientific">Xanthoceras sorbifolium</name>
    <dbReference type="NCBI Taxonomy" id="99658"/>
    <lineage>
        <taxon>Eukaryota</taxon>
        <taxon>Viridiplantae</taxon>
        <taxon>Streptophyta</taxon>
        <taxon>Embryophyta</taxon>
        <taxon>Tracheophyta</taxon>
        <taxon>Spermatophyta</taxon>
        <taxon>Magnoliopsida</taxon>
        <taxon>eudicotyledons</taxon>
        <taxon>Gunneridae</taxon>
        <taxon>Pentapetalae</taxon>
        <taxon>rosids</taxon>
        <taxon>malvids</taxon>
        <taxon>Sapindales</taxon>
        <taxon>Sapindaceae</taxon>
        <taxon>Xanthoceroideae</taxon>
        <taxon>Xanthoceras</taxon>
    </lineage>
</organism>
<name>A0ABQ8I399_9ROSI</name>
<evidence type="ECO:0000256" key="2">
    <source>
        <dbReference type="ARBA" id="ARBA00004167"/>
    </source>
</evidence>
<sequence>MSLVLHIAILLFLLLPYTEAKSPSGGSTNINEFCAPTRCSQKGPIIRFPFRLKTQPASCGHEDFELSCLNNTTLIHLPSSTNGSYYVQEISYPDSSVTIIDVNDTTCPLQSLTSLNLTNSKFFIGGLTGMEIAVVKCTEKIKTRDGDQPVRRNDFFSNRDQAVGPIDCMSDDKSFVYIVSAMASMDMMPSSCRTTQTAEIMSPVGQLENAVMALLRTRRIVIEWQALDGCSDCEKSGNFCGFNSTINSTVCYKQKDSRGHKFPVLVIIETRKTRELQRKEKMQAMVLKTIEARSVKIFSPNKQMLDRMSRDKEDSRTSEERENASYGVEDDRSQICEDFLTKQTVAQNTLVGSNATNINQFCPPTRCSKKGPNIRFPFRIKTQPDFCGLEGFELSCSNDKTLLHLPSSSTLHNFYVQEISYLSSRITIVDVNEATCPLQSLLSLNLTGSRFSFNGLHAPNITVMNCTEKIDTRSIIYQSRVAGPIGCMSDDTNFVYVMNSFASMDMVPSYCGKFRTARNLGTSDMQKDIMTLLRTRRIVTGWQALDGCRDCEKSRNFCGFNFTINSTTCFAQKGNKGR</sequence>
<keyword evidence="22" id="KW-1185">Reference proteome</keyword>
<keyword evidence="5" id="KW-0812">Transmembrane</keyword>
<evidence type="ECO:0000256" key="9">
    <source>
        <dbReference type="ARBA" id="ARBA00022786"/>
    </source>
</evidence>
<evidence type="ECO:0000256" key="6">
    <source>
        <dbReference type="ARBA" id="ARBA00022723"/>
    </source>
</evidence>
<comment type="catalytic activity">
    <reaction evidence="15">
        <text>L-threonyl-[protein] + ATP = O-phospho-L-threonyl-[protein] + ADP + H(+)</text>
        <dbReference type="Rhea" id="RHEA:46608"/>
        <dbReference type="Rhea" id="RHEA-COMP:11060"/>
        <dbReference type="Rhea" id="RHEA-COMP:11605"/>
        <dbReference type="ChEBI" id="CHEBI:15378"/>
        <dbReference type="ChEBI" id="CHEBI:30013"/>
        <dbReference type="ChEBI" id="CHEBI:30616"/>
        <dbReference type="ChEBI" id="CHEBI:61977"/>
        <dbReference type="ChEBI" id="CHEBI:456216"/>
        <dbReference type="EC" id="2.7.11.1"/>
    </reaction>
</comment>
<keyword evidence="13" id="KW-0325">Glycoprotein</keyword>
<gene>
    <name evidence="21" type="ORF">JRO89_XS05G0249600</name>
</gene>
<evidence type="ECO:0000256" key="10">
    <source>
        <dbReference type="ARBA" id="ARBA00022833"/>
    </source>
</evidence>
<comment type="pathway">
    <text evidence="3">Protein modification; protein ubiquitination.</text>
</comment>
<keyword evidence="11" id="KW-1133">Transmembrane helix</keyword>
<evidence type="ECO:0000256" key="3">
    <source>
        <dbReference type="ARBA" id="ARBA00004906"/>
    </source>
</evidence>
<evidence type="ECO:0000256" key="15">
    <source>
        <dbReference type="ARBA" id="ARBA00047899"/>
    </source>
</evidence>
<feature type="signal peptide" evidence="18">
    <location>
        <begin position="1"/>
        <end position="20"/>
    </location>
</feature>
<dbReference type="InterPro" id="IPR046948">
    <property type="entry name" value="ATL20-22-like"/>
</dbReference>
<keyword evidence="7 18" id="KW-0732">Signal</keyword>
<evidence type="ECO:0000259" key="20">
    <source>
        <dbReference type="Pfam" id="PF14380"/>
    </source>
</evidence>
<feature type="chain" id="PRO_5046579808" description="Wall-associated receptor kinase galacturonan-binding domain-containing protein" evidence="18">
    <location>
        <begin position="21"/>
        <end position="578"/>
    </location>
</feature>
<keyword evidence="8" id="KW-0863">Zinc-finger</keyword>
<feature type="domain" description="Wall-associated receptor kinase galacturonan-binding" evidence="19">
    <location>
        <begin position="34"/>
        <end position="101"/>
    </location>
</feature>
<evidence type="ECO:0008006" key="23">
    <source>
        <dbReference type="Google" id="ProtNLM"/>
    </source>
</evidence>
<evidence type="ECO:0000256" key="7">
    <source>
        <dbReference type="ARBA" id="ARBA00022729"/>
    </source>
</evidence>
<dbReference type="InterPro" id="IPR025287">
    <property type="entry name" value="WAK_GUB"/>
</dbReference>
<accession>A0ABQ8I399</accession>
<evidence type="ECO:0000256" key="18">
    <source>
        <dbReference type="SAM" id="SignalP"/>
    </source>
</evidence>
<evidence type="ECO:0000259" key="19">
    <source>
        <dbReference type="Pfam" id="PF13947"/>
    </source>
</evidence>
<dbReference type="Pfam" id="PF14380">
    <property type="entry name" value="WAK_assoc"/>
    <property type="match status" value="1"/>
</dbReference>
<keyword evidence="12" id="KW-0472">Membrane</keyword>